<dbReference type="SUPFAM" id="SSF54106">
    <property type="entry name" value="LysM domain"/>
    <property type="match status" value="1"/>
</dbReference>
<name>A8MF38_ALKOO</name>
<keyword evidence="2" id="KW-1133">Transmembrane helix</keyword>
<proteinExistence type="predicted"/>
<dbReference type="HOGENOM" id="CLU_841010_0_0_9"/>
<dbReference type="Gene3D" id="1.10.10.2520">
    <property type="entry name" value="Cell wall hydrolase SleB, domain 1"/>
    <property type="match status" value="1"/>
</dbReference>
<dbReference type="GO" id="GO:0016787">
    <property type="term" value="F:hydrolase activity"/>
    <property type="evidence" value="ECO:0007669"/>
    <property type="project" value="UniProtKB-KW"/>
</dbReference>
<feature type="compositionally biased region" description="Basic and acidic residues" evidence="1">
    <location>
        <begin position="98"/>
        <end position="139"/>
    </location>
</feature>
<dbReference type="KEGG" id="aoe:Clos_1161"/>
<evidence type="ECO:0000256" key="1">
    <source>
        <dbReference type="SAM" id="MobiDB-lite"/>
    </source>
</evidence>
<reference evidence="5" key="1">
    <citation type="submission" date="2007-10" db="EMBL/GenBank/DDBJ databases">
        <title>Complete genome of Alkaliphilus oremlandii OhILAs.</title>
        <authorList>
            <person name="Copeland A."/>
            <person name="Lucas S."/>
            <person name="Lapidus A."/>
            <person name="Barry K."/>
            <person name="Detter J.C."/>
            <person name="Glavina del Rio T."/>
            <person name="Hammon N."/>
            <person name="Israni S."/>
            <person name="Dalin E."/>
            <person name="Tice H."/>
            <person name="Pitluck S."/>
            <person name="Chain P."/>
            <person name="Malfatti S."/>
            <person name="Shin M."/>
            <person name="Vergez L."/>
            <person name="Schmutz J."/>
            <person name="Larimer F."/>
            <person name="Land M."/>
            <person name="Hauser L."/>
            <person name="Kyrpides N."/>
            <person name="Mikhailova N."/>
            <person name="Stolz J.F."/>
            <person name="Dawson A."/>
            <person name="Fisher E."/>
            <person name="Crable B."/>
            <person name="Perera E."/>
            <person name="Lisak J."/>
            <person name="Ranganathan M."/>
            <person name="Basu P."/>
            <person name="Richardson P."/>
        </authorList>
    </citation>
    <scope>NUCLEOTIDE SEQUENCE [LARGE SCALE GENOMIC DNA]</scope>
    <source>
        <strain evidence="5">OhILAs</strain>
    </source>
</reference>
<gene>
    <name evidence="4" type="ordered locus">Clos_1161</name>
</gene>
<dbReference type="SMART" id="SM00257">
    <property type="entry name" value="LysM"/>
    <property type="match status" value="1"/>
</dbReference>
<dbReference type="CDD" id="cd00118">
    <property type="entry name" value="LysM"/>
    <property type="match status" value="1"/>
</dbReference>
<dbReference type="AlphaFoldDB" id="A8MF38"/>
<evidence type="ECO:0000313" key="4">
    <source>
        <dbReference type="EMBL" id="ABW18707.1"/>
    </source>
</evidence>
<keyword evidence="5" id="KW-1185">Reference proteome</keyword>
<sequence length="330" mass="37068">MVKFLSIEHLEGRIHMKNMLERYKIQVIGAGLFVTIVTSSFLIGTELSKDHSPKKKVNAYSIADNKNKTEENKVEKEELLTLDTTAGEEQGNSVNSMDESKEKDAIKNREKDSKQEEMKTPVEKEQKKEKEASKAENHEAPSASNKGDKYTVKDGDSLFLIAEKANVSVEHLKEINNLSSDVIYENQILSVEGSANNATNQVVNRGNERNDDLYWLSRIIHAEAQGESYEGKVAVGNVIMNRVKSSLFPNTIKGVVFDKQNGYTQFSPVLDGSIYNSPDSDSINAANAVLNGERPVGDALYFLNPRKSTNFWIVQNRKHMKTIGLHDFYY</sequence>
<evidence type="ECO:0000313" key="5">
    <source>
        <dbReference type="Proteomes" id="UP000000269"/>
    </source>
</evidence>
<keyword evidence="2" id="KW-0472">Membrane</keyword>
<dbReference type="Gene3D" id="3.10.350.10">
    <property type="entry name" value="LysM domain"/>
    <property type="match status" value="1"/>
</dbReference>
<dbReference type="InterPro" id="IPR036779">
    <property type="entry name" value="LysM_dom_sf"/>
</dbReference>
<dbReference type="Pfam" id="PF07486">
    <property type="entry name" value="Hydrolase_2"/>
    <property type="match status" value="1"/>
</dbReference>
<organism evidence="4 5">
    <name type="scientific">Alkaliphilus oremlandii (strain OhILAs)</name>
    <name type="common">Clostridium oremlandii (strain OhILAs)</name>
    <dbReference type="NCBI Taxonomy" id="350688"/>
    <lineage>
        <taxon>Bacteria</taxon>
        <taxon>Bacillati</taxon>
        <taxon>Bacillota</taxon>
        <taxon>Clostridia</taxon>
        <taxon>Peptostreptococcales</taxon>
        <taxon>Natronincolaceae</taxon>
        <taxon>Alkaliphilus</taxon>
    </lineage>
</organism>
<dbReference type="InterPro" id="IPR018392">
    <property type="entry name" value="LysM"/>
</dbReference>
<feature type="compositionally biased region" description="Basic and acidic residues" evidence="1">
    <location>
        <begin position="69"/>
        <end position="79"/>
    </location>
</feature>
<dbReference type="Pfam" id="PF01476">
    <property type="entry name" value="LysM"/>
    <property type="match status" value="1"/>
</dbReference>
<evidence type="ECO:0000256" key="2">
    <source>
        <dbReference type="SAM" id="Phobius"/>
    </source>
</evidence>
<dbReference type="PROSITE" id="PS51782">
    <property type="entry name" value="LYSM"/>
    <property type="match status" value="1"/>
</dbReference>
<accession>A8MF38</accession>
<keyword evidence="4" id="KW-0378">Hydrolase</keyword>
<dbReference type="eggNOG" id="COG3773">
    <property type="taxonomic scope" value="Bacteria"/>
</dbReference>
<dbReference type="InterPro" id="IPR042047">
    <property type="entry name" value="SleB_dom1"/>
</dbReference>
<feature type="domain" description="LysM" evidence="3">
    <location>
        <begin position="148"/>
        <end position="191"/>
    </location>
</feature>
<feature type="transmembrane region" description="Helical" evidence="2">
    <location>
        <begin position="23"/>
        <end position="44"/>
    </location>
</feature>
<dbReference type="STRING" id="350688.Clos_1161"/>
<dbReference type="eggNOG" id="COG1388">
    <property type="taxonomic scope" value="Bacteria"/>
</dbReference>
<dbReference type="OrthoDB" id="9785345at2"/>
<dbReference type="InterPro" id="IPR011105">
    <property type="entry name" value="Cell_wall_hydrolase_SleB"/>
</dbReference>
<protein>
    <submittedName>
        <fullName evidence="4">Cell wall hydrolase SleB</fullName>
    </submittedName>
</protein>
<dbReference type="EMBL" id="CP000853">
    <property type="protein sequence ID" value="ABW18707.1"/>
    <property type="molecule type" value="Genomic_DNA"/>
</dbReference>
<evidence type="ECO:0000259" key="3">
    <source>
        <dbReference type="PROSITE" id="PS51782"/>
    </source>
</evidence>
<feature type="region of interest" description="Disordered" evidence="1">
    <location>
        <begin position="69"/>
        <end position="149"/>
    </location>
</feature>
<dbReference type="Gene3D" id="6.20.240.60">
    <property type="match status" value="1"/>
</dbReference>
<dbReference type="Proteomes" id="UP000000269">
    <property type="component" value="Chromosome"/>
</dbReference>
<keyword evidence="2" id="KW-0812">Transmembrane</keyword>